<keyword evidence="4 7" id="KW-0472">Membrane</keyword>
<organism evidence="9 10">
    <name type="scientific">Cudoniella acicularis</name>
    <dbReference type="NCBI Taxonomy" id="354080"/>
    <lineage>
        <taxon>Eukaryota</taxon>
        <taxon>Fungi</taxon>
        <taxon>Dikarya</taxon>
        <taxon>Ascomycota</taxon>
        <taxon>Pezizomycotina</taxon>
        <taxon>Leotiomycetes</taxon>
        <taxon>Helotiales</taxon>
        <taxon>Tricladiaceae</taxon>
        <taxon>Cudoniella</taxon>
    </lineage>
</organism>
<comment type="subcellular location">
    <subcellularLocation>
        <location evidence="1">Membrane</location>
        <topology evidence="1">Multi-pass membrane protein</topology>
    </subcellularLocation>
</comment>
<dbReference type="SUPFAM" id="SSF50129">
    <property type="entry name" value="GroES-like"/>
    <property type="match status" value="1"/>
</dbReference>
<feature type="transmembrane region" description="Helical" evidence="7">
    <location>
        <begin position="279"/>
        <end position="301"/>
    </location>
</feature>
<dbReference type="EMBL" id="JAAMPI010000214">
    <property type="protein sequence ID" value="KAF4634024.1"/>
    <property type="molecule type" value="Genomic_DNA"/>
</dbReference>
<evidence type="ECO:0000256" key="2">
    <source>
        <dbReference type="ARBA" id="ARBA00022692"/>
    </source>
</evidence>
<dbReference type="Pfam" id="PF20684">
    <property type="entry name" value="Fung_rhodopsin"/>
    <property type="match status" value="1"/>
</dbReference>
<feature type="region of interest" description="Disordered" evidence="6">
    <location>
        <begin position="513"/>
        <end position="570"/>
    </location>
</feature>
<feature type="transmembrane region" description="Helical" evidence="7">
    <location>
        <begin position="200"/>
        <end position="222"/>
    </location>
</feature>
<keyword evidence="3 7" id="KW-1133">Transmembrane helix</keyword>
<accession>A0A8H4RQ55</accession>
<feature type="transmembrane region" description="Helical" evidence="7">
    <location>
        <begin position="313"/>
        <end position="335"/>
    </location>
</feature>
<sequence>MPKFRTSVGTIGGYDFSSRVILLGSQVQRLCVGDRAEESLLLKIPESMRFEEAAALGVSLSTVGMALYQSLGLRFPSVIAESRPDEYFLVYGGSTSCGTMAIQLLKLSLTKKRQAPLDVLLESISESKLAITPSRRYLMTFERSIGLSHRRCQTMKSSNSFYLLYRYVGGMKFVYTLETELQAASNCTVLELSVNVNHQLVLIAITALVVSLATISVAFRFWSRYISRVSFGLDDISILGALLISFGKDVGTGLLLSHGLGKHQIILNNEQLLAILKSFFASSILFFVAIAITKISILFFYLRIFWCDKKVVLGCNVGFTLIFLWLIANFLLAFLNCRPVEYYWDKTIPGGTCPISTLTVDFSTTGSNIFTDIFIMALPIPALIKLKIGRNQKIGISLTFLLGCFVCIAAVVRIPFILQTSPYDFTFDNVQFAIWVDIELNLGIVCACLPTMLPGLRLLSPTLRSWIYKISSLGSRRSPASGSTVLENGKDSTENFVANSSDVILKHVEIRQHRSAPSTDHSIPTVATHDSWSQPSGQRNLRPLQSSGRKDIDSETPRGDHSESFTVWDQ</sequence>
<dbReference type="AlphaFoldDB" id="A0A8H4RQ55"/>
<proteinExistence type="inferred from homology"/>
<evidence type="ECO:0000313" key="9">
    <source>
        <dbReference type="EMBL" id="KAF4634024.1"/>
    </source>
</evidence>
<dbReference type="PANTHER" id="PTHR33048:SF47">
    <property type="entry name" value="INTEGRAL MEMBRANE PROTEIN-RELATED"/>
    <property type="match status" value="1"/>
</dbReference>
<feature type="transmembrane region" description="Helical" evidence="7">
    <location>
        <begin position="369"/>
        <end position="386"/>
    </location>
</feature>
<gene>
    <name evidence="9" type="ORF">G7Y89_g4084</name>
</gene>
<feature type="transmembrane region" description="Helical" evidence="7">
    <location>
        <begin position="398"/>
        <end position="418"/>
    </location>
</feature>
<feature type="transmembrane region" description="Helical" evidence="7">
    <location>
        <begin position="438"/>
        <end position="459"/>
    </location>
</feature>
<dbReference type="Proteomes" id="UP000566819">
    <property type="component" value="Unassembled WGS sequence"/>
</dbReference>
<comment type="similarity">
    <text evidence="5">Belongs to the SAT4 family.</text>
</comment>
<reference evidence="9 10" key="1">
    <citation type="submission" date="2020-03" db="EMBL/GenBank/DDBJ databases">
        <title>Draft Genome Sequence of Cudoniella acicularis.</title>
        <authorList>
            <person name="Buettner E."/>
            <person name="Kellner H."/>
        </authorList>
    </citation>
    <scope>NUCLEOTIDE SEQUENCE [LARGE SCALE GENOMIC DNA]</scope>
    <source>
        <strain evidence="9 10">DSM 108380</strain>
    </source>
</reference>
<comment type="caution">
    <text evidence="9">The sequence shown here is derived from an EMBL/GenBank/DDBJ whole genome shotgun (WGS) entry which is preliminary data.</text>
</comment>
<feature type="compositionally biased region" description="Polar residues" evidence="6">
    <location>
        <begin position="528"/>
        <end position="547"/>
    </location>
</feature>
<evidence type="ECO:0000256" key="1">
    <source>
        <dbReference type="ARBA" id="ARBA00004141"/>
    </source>
</evidence>
<feature type="domain" description="Rhodopsin" evidence="8">
    <location>
        <begin position="219"/>
        <end position="454"/>
    </location>
</feature>
<protein>
    <recommendedName>
        <fullName evidence="8">Rhodopsin domain-containing protein</fullName>
    </recommendedName>
</protein>
<evidence type="ECO:0000256" key="6">
    <source>
        <dbReference type="SAM" id="MobiDB-lite"/>
    </source>
</evidence>
<dbReference type="InterPro" id="IPR052337">
    <property type="entry name" value="SAT4-like"/>
</dbReference>
<evidence type="ECO:0000256" key="4">
    <source>
        <dbReference type="ARBA" id="ARBA00023136"/>
    </source>
</evidence>
<dbReference type="GO" id="GO:0016020">
    <property type="term" value="C:membrane"/>
    <property type="evidence" value="ECO:0007669"/>
    <property type="project" value="UniProtKB-SubCell"/>
</dbReference>
<evidence type="ECO:0000256" key="3">
    <source>
        <dbReference type="ARBA" id="ARBA00022989"/>
    </source>
</evidence>
<dbReference type="PANTHER" id="PTHR33048">
    <property type="entry name" value="PTH11-LIKE INTEGRAL MEMBRANE PROTEIN (AFU_ORTHOLOGUE AFUA_5G11245)"/>
    <property type="match status" value="1"/>
</dbReference>
<dbReference type="InterPro" id="IPR011032">
    <property type="entry name" value="GroES-like_sf"/>
</dbReference>
<name>A0A8H4RQ55_9HELO</name>
<evidence type="ECO:0000256" key="5">
    <source>
        <dbReference type="ARBA" id="ARBA00038359"/>
    </source>
</evidence>
<dbReference type="InterPro" id="IPR049326">
    <property type="entry name" value="Rhodopsin_dom_fungi"/>
</dbReference>
<keyword evidence="2 7" id="KW-0812">Transmembrane</keyword>
<dbReference type="Gene3D" id="3.90.180.10">
    <property type="entry name" value="Medium-chain alcohol dehydrogenases, catalytic domain"/>
    <property type="match status" value="1"/>
</dbReference>
<keyword evidence="10" id="KW-1185">Reference proteome</keyword>
<feature type="compositionally biased region" description="Basic and acidic residues" evidence="6">
    <location>
        <begin position="548"/>
        <end position="563"/>
    </location>
</feature>
<evidence type="ECO:0000256" key="7">
    <source>
        <dbReference type="SAM" id="Phobius"/>
    </source>
</evidence>
<evidence type="ECO:0000313" key="10">
    <source>
        <dbReference type="Proteomes" id="UP000566819"/>
    </source>
</evidence>
<evidence type="ECO:0000259" key="8">
    <source>
        <dbReference type="Pfam" id="PF20684"/>
    </source>
</evidence>
<dbReference type="Gene3D" id="3.40.50.720">
    <property type="entry name" value="NAD(P)-binding Rossmann-like Domain"/>
    <property type="match status" value="1"/>
</dbReference>
<dbReference type="OrthoDB" id="3648173at2759"/>